<gene>
    <name evidence="7" type="ORF">AAL_04469</name>
</gene>
<comment type="catalytic activity">
    <reaction evidence="3">
        <text>L-seryl-[protein] + ATP = O-phospho-L-seryl-[protein] + ADP + H(+)</text>
        <dbReference type="Rhea" id="RHEA:17989"/>
        <dbReference type="Rhea" id="RHEA-COMP:9863"/>
        <dbReference type="Rhea" id="RHEA-COMP:11604"/>
        <dbReference type="ChEBI" id="CHEBI:15378"/>
        <dbReference type="ChEBI" id="CHEBI:29999"/>
        <dbReference type="ChEBI" id="CHEBI:30616"/>
        <dbReference type="ChEBI" id="CHEBI:83421"/>
        <dbReference type="ChEBI" id="CHEBI:456216"/>
        <dbReference type="EC" id="2.7.11.1"/>
    </reaction>
</comment>
<dbReference type="SUPFAM" id="SSF56112">
    <property type="entry name" value="Protein kinase-like (PK-like)"/>
    <property type="match status" value="1"/>
</dbReference>
<feature type="region of interest" description="Disordered" evidence="4">
    <location>
        <begin position="308"/>
        <end position="336"/>
    </location>
</feature>
<dbReference type="Gene3D" id="1.10.510.10">
    <property type="entry name" value="Transferase(Phosphotransferase) domain 1"/>
    <property type="match status" value="1"/>
</dbReference>
<evidence type="ECO:0000256" key="3">
    <source>
        <dbReference type="ARBA" id="ARBA00048679"/>
    </source>
</evidence>
<organism evidence="7 8">
    <name type="scientific">Moelleriella libera RCEF 2490</name>
    <dbReference type="NCBI Taxonomy" id="1081109"/>
    <lineage>
        <taxon>Eukaryota</taxon>
        <taxon>Fungi</taxon>
        <taxon>Dikarya</taxon>
        <taxon>Ascomycota</taxon>
        <taxon>Pezizomycotina</taxon>
        <taxon>Sordariomycetes</taxon>
        <taxon>Hypocreomycetidae</taxon>
        <taxon>Hypocreales</taxon>
        <taxon>Clavicipitaceae</taxon>
        <taxon>Moelleriella</taxon>
    </lineage>
</organism>
<feature type="compositionally biased region" description="Polar residues" evidence="4">
    <location>
        <begin position="382"/>
        <end position="393"/>
    </location>
</feature>
<dbReference type="EC" id="2.7.11.1" evidence="1"/>
<evidence type="ECO:0000256" key="1">
    <source>
        <dbReference type="ARBA" id="ARBA00012513"/>
    </source>
</evidence>
<name>A0A168BFI7_9HYPO</name>
<feature type="domain" description="Fungal-type protein kinase" evidence="5">
    <location>
        <begin position="492"/>
        <end position="568"/>
    </location>
</feature>
<evidence type="ECO:0000313" key="8">
    <source>
        <dbReference type="Proteomes" id="UP000078544"/>
    </source>
</evidence>
<feature type="compositionally biased region" description="Low complexity" evidence="4">
    <location>
        <begin position="1"/>
        <end position="16"/>
    </location>
</feature>
<keyword evidence="8" id="KW-1185">Reference proteome</keyword>
<comment type="catalytic activity">
    <reaction evidence="2">
        <text>L-threonyl-[protein] + ATP = O-phospho-L-threonyl-[protein] + ADP + H(+)</text>
        <dbReference type="Rhea" id="RHEA:46608"/>
        <dbReference type="Rhea" id="RHEA-COMP:11060"/>
        <dbReference type="Rhea" id="RHEA-COMP:11605"/>
        <dbReference type="ChEBI" id="CHEBI:15378"/>
        <dbReference type="ChEBI" id="CHEBI:30013"/>
        <dbReference type="ChEBI" id="CHEBI:30616"/>
        <dbReference type="ChEBI" id="CHEBI:61977"/>
        <dbReference type="ChEBI" id="CHEBI:456216"/>
        <dbReference type="EC" id="2.7.11.1"/>
    </reaction>
</comment>
<feature type="compositionally biased region" description="Polar residues" evidence="4">
    <location>
        <begin position="354"/>
        <end position="369"/>
    </location>
</feature>
<feature type="compositionally biased region" description="Polar residues" evidence="4">
    <location>
        <begin position="401"/>
        <end position="411"/>
    </location>
</feature>
<dbReference type="GO" id="GO:0004674">
    <property type="term" value="F:protein serine/threonine kinase activity"/>
    <property type="evidence" value="ECO:0007669"/>
    <property type="project" value="UniProtKB-EC"/>
</dbReference>
<proteinExistence type="predicted"/>
<evidence type="ECO:0000313" key="7">
    <source>
        <dbReference type="EMBL" id="KZZ95238.1"/>
    </source>
</evidence>
<dbReference type="Proteomes" id="UP000078544">
    <property type="component" value="Unassembled WGS sequence"/>
</dbReference>
<sequence length="568" mass="62302">MGSSRSFASSSRRNLSTKATTISSKAKRSSAYDRDFEQKLVDNNVYPEGFEHADRTTPEPNNLDGIIQGLSDPRASLSPSRFSAAAFKDFKQVNSRVISEGNVMAKILPKILGDANIPSEGNLVFSNLDSITDGTAVDPVPDLFDGSHLKDIDKTVRQDLSKTIIPTSHGMAPVAPNFFLEAKAPRGGADVAKRQACLDGAIGARAMLSLQNYGEHGPVYNGNAHTYSSTYHNGLLQLYAHHVTGPTTEGEQPEYHMTQLRTFGMTDTRETFIAGATAFRNARDLARQQRETFIQEANARAAQAQTVATREHLSKVHGGSHRHGHDHRSESTAWQDSHDDLQQYIAETYDEAPTTPTHQYTSDESQNPGQAPALGTDDPSPSLMSSFTSGFSTDKTRAKRSLQSFNSPTQVSRSLRSRSRLMSQKSALAPADVADPEASKSDASYRVKAYGCKGKVYFRNPEGQEVETAVVDWEERSLESLKNGTKLWLGFLQELLEVLRDAIRAHQSLLVKGRILHRDISSKNIIIADTNKPGASKGMLIDLNLAKDQDRERSGVWNQTGAILLMAI</sequence>
<feature type="region of interest" description="Disordered" evidence="4">
    <location>
        <begin position="353"/>
        <end position="434"/>
    </location>
</feature>
<evidence type="ECO:0000259" key="5">
    <source>
        <dbReference type="Pfam" id="PF17667"/>
    </source>
</evidence>
<evidence type="ECO:0000256" key="4">
    <source>
        <dbReference type="SAM" id="MobiDB-lite"/>
    </source>
</evidence>
<dbReference type="InterPro" id="IPR057684">
    <property type="entry name" value="DUF7924"/>
</dbReference>
<dbReference type="InterPro" id="IPR008266">
    <property type="entry name" value="Tyr_kinase_AS"/>
</dbReference>
<feature type="region of interest" description="Disordered" evidence="4">
    <location>
        <begin position="1"/>
        <end position="33"/>
    </location>
</feature>
<protein>
    <recommendedName>
        <fullName evidence="1">non-specific serine/threonine protein kinase</fullName>
        <ecNumber evidence="1">2.7.11.1</ecNumber>
    </recommendedName>
</protein>
<dbReference type="EMBL" id="AZGY01000009">
    <property type="protein sequence ID" value="KZZ95238.1"/>
    <property type="molecule type" value="Genomic_DNA"/>
</dbReference>
<evidence type="ECO:0000259" key="6">
    <source>
        <dbReference type="Pfam" id="PF25545"/>
    </source>
</evidence>
<feature type="domain" description="DUF7924" evidence="6">
    <location>
        <begin position="142"/>
        <end position="296"/>
    </location>
</feature>
<dbReference type="PANTHER" id="PTHR38248:SF2">
    <property type="entry name" value="FUNK1 11"/>
    <property type="match status" value="1"/>
</dbReference>
<dbReference type="Pfam" id="PF25545">
    <property type="entry name" value="DUF7924"/>
    <property type="match status" value="1"/>
</dbReference>
<dbReference type="AlphaFoldDB" id="A0A168BFI7"/>
<dbReference type="PROSITE" id="PS00109">
    <property type="entry name" value="PROTEIN_KINASE_TYR"/>
    <property type="match status" value="1"/>
</dbReference>
<dbReference type="PANTHER" id="PTHR38248">
    <property type="entry name" value="FUNK1 6"/>
    <property type="match status" value="1"/>
</dbReference>
<dbReference type="STRING" id="1081109.A0A168BFI7"/>
<reference evidence="7 8" key="1">
    <citation type="journal article" date="2016" name="Genome Biol. Evol.">
        <title>Divergent and convergent evolution of fungal pathogenicity.</title>
        <authorList>
            <person name="Shang Y."/>
            <person name="Xiao G."/>
            <person name="Zheng P."/>
            <person name="Cen K."/>
            <person name="Zhan S."/>
            <person name="Wang C."/>
        </authorList>
    </citation>
    <scope>NUCLEOTIDE SEQUENCE [LARGE SCALE GENOMIC DNA]</scope>
    <source>
        <strain evidence="7 8">RCEF 2490</strain>
    </source>
</reference>
<accession>A0A168BFI7</accession>
<evidence type="ECO:0000256" key="2">
    <source>
        <dbReference type="ARBA" id="ARBA00047899"/>
    </source>
</evidence>
<dbReference type="OrthoDB" id="5336565at2759"/>
<dbReference type="InterPro" id="IPR040976">
    <property type="entry name" value="Pkinase_fungal"/>
</dbReference>
<dbReference type="Pfam" id="PF17667">
    <property type="entry name" value="Pkinase_fungal"/>
    <property type="match status" value="1"/>
</dbReference>
<dbReference type="InterPro" id="IPR011009">
    <property type="entry name" value="Kinase-like_dom_sf"/>
</dbReference>
<comment type="caution">
    <text evidence="7">The sequence shown here is derived from an EMBL/GenBank/DDBJ whole genome shotgun (WGS) entry which is preliminary data.</text>
</comment>